<name>A0A6F8YRN6_9ACTN</name>
<accession>A0A6F8YRN6</accession>
<keyword evidence="2" id="KW-1133">Transmembrane helix</keyword>
<keyword evidence="4" id="KW-1185">Reference proteome</keyword>
<dbReference type="KEGG" id="psuu:Psuf_060770"/>
<feature type="transmembrane region" description="Helical" evidence="2">
    <location>
        <begin position="36"/>
        <end position="56"/>
    </location>
</feature>
<evidence type="ECO:0000256" key="1">
    <source>
        <dbReference type="SAM" id="MobiDB-lite"/>
    </source>
</evidence>
<proteinExistence type="predicted"/>
<feature type="transmembrane region" description="Helical" evidence="2">
    <location>
        <begin position="76"/>
        <end position="98"/>
    </location>
</feature>
<evidence type="ECO:0000256" key="2">
    <source>
        <dbReference type="SAM" id="Phobius"/>
    </source>
</evidence>
<organism evidence="3 4">
    <name type="scientific">Phytohabitans suffuscus</name>
    <dbReference type="NCBI Taxonomy" id="624315"/>
    <lineage>
        <taxon>Bacteria</taxon>
        <taxon>Bacillati</taxon>
        <taxon>Actinomycetota</taxon>
        <taxon>Actinomycetes</taxon>
        <taxon>Micromonosporales</taxon>
        <taxon>Micromonosporaceae</taxon>
    </lineage>
</organism>
<feature type="transmembrane region" description="Helical" evidence="2">
    <location>
        <begin position="158"/>
        <end position="176"/>
    </location>
</feature>
<reference evidence="3 4" key="2">
    <citation type="submission" date="2020-03" db="EMBL/GenBank/DDBJ databases">
        <authorList>
            <person name="Ichikawa N."/>
            <person name="Kimura A."/>
            <person name="Kitahashi Y."/>
            <person name="Uohara A."/>
        </authorList>
    </citation>
    <scope>NUCLEOTIDE SEQUENCE [LARGE SCALE GENOMIC DNA]</scope>
    <source>
        <strain evidence="3 4">NBRC 105367</strain>
    </source>
</reference>
<keyword evidence="2" id="KW-0472">Membrane</keyword>
<protein>
    <submittedName>
        <fullName evidence="3">ABC transporter</fullName>
    </submittedName>
</protein>
<dbReference type="EMBL" id="AP022871">
    <property type="protein sequence ID" value="BCB88764.1"/>
    <property type="molecule type" value="Genomic_DNA"/>
</dbReference>
<dbReference type="Proteomes" id="UP000503011">
    <property type="component" value="Chromosome"/>
</dbReference>
<keyword evidence="2" id="KW-0812">Transmembrane</keyword>
<evidence type="ECO:0000313" key="3">
    <source>
        <dbReference type="EMBL" id="BCB88764.1"/>
    </source>
</evidence>
<feature type="transmembrane region" description="Helical" evidence="2">
    <location>
        <begin position="183"/>
        <end position="201"/>
    </location>
</feature>
<feature type="transmembrane region" description="Helical" evidence="2">
    <location>
        <begin position="119"/>
        <end position="146"/>
    </location>
</feature>
<dbReference type="RefSeq" id="WP_173160365.1">
    <property type="nucleotide sequence ID" value="NZ_AP022871.1"/>
</dbReference>
<dbReference type="AlphaFoldDB" id="A0A6F8YRN6"/>
<gene>
    <name evidence="3" type="ORF">Psuf_060770</name>
</gene>
<reference evidence="3 4" key="1">
    <citation type="submission" date="2020-03" db="EMBL/GenBank/DDBJ databases">
        <title>Whole genome shotgun sequence of Phytohabitans suffuscus NBRC 105367.</title>
        <authorList>
            <person name="Komaki H."/>
            <person name="Tamura T."/>
        </authorList>
    </citation>
    <scope>NUCLEOTIDE SEQUENCE [LARGE SCALE GENOMIC DNA]</scope>
    <source>
        <strain evidence="3 4">NBRC 105367</strain>
    </source>
</reference>
<evidence type="ECO:0000313" key="4">
    <source>
        <dbReference type="Proteomes" id="UP000503011"/>
    </source>
</evidence>
<feature type="region of interest" description="Disordered" evidence="1">
    <location>
        <begin position="354"/>
        <end position="378"/>
    </location>
</feature>
<feature type="transmembrane region" description="Helical" evidence="2">
    <location>
        <begin position="237"/>
        <end position="256"/>
    </location>
</feature>
<sequence>MSAAALDTPPAAVTAPIPGAPGRAMLAVARFEAARLLRHPVVVAGVLLFIGPWAVGRLIGTGDRYPVLQDADASPQFVAMLLLGGAAMVGANLAALRAHRHRADGLFGVLVLPEPWRTGGFLLAVLPLGLVAAALAGLRIAVLAASPGAAGRPSLWELLLYPAIVLLLGAAGVVLARLVRSTILAPLALLGLVVVSYAALLPSTPGQSWLRWLLPVVTEPEPPHLPVDLMTRPAGRHLAYVCGLVILAAVAALAASGARGRRLTTAAAAGISVAVLAGSAQLIPDDTTGAARTAAREHPADFQTCRQVGAVTYCAFPDFAPWIGAWDEVVRGVLRPVPDDVARQPFAVRQRIADERTGEDVSSTPEERATRAREWRRADAAAGTPRTVVVGTSWGDGRSEFAFAGTLAYEVVARAGAGADGVVCGARAVLVAWLAGQSTSEAAAGLREVDAASWGGVGFGDPQFGALGVTVPDREMAVARALLRLPASELTPRVRASWAELSAAATPTERVGEIFGVAVPPPVPEPERMVCGA</sequence>